<dbReference type="InterPro" id="IPR038389">
    <property type="entry name" value="PSMG2_sf"/>
</dbReference>
<dbReference type="PIRSF" id="PIRSF028754">
    <property type="entry name" value="UCP028754"/>
    <property type="match status" value="1"/>
</dbReference>
<dbReference type="InterPro" id="IPR008492">
    <property type="entry name" value="Rv2714-like"/>
</dbReference>
<sequence>MSEDASTPGRDSTPEKRPTVLVAAFGGWTDAEDAASAALEHLALTWSSVTVREIDPDDYYDYQETRPTISVSGGVTRHLRWPTTSISHCRLPHADRDLVFVVGTEPNMRWRAFCQEIVEAALDLDVELAVVVGSAFSDTPHTRPVPISGSAHTAEAAARYGLVAADYEGPTGITGVLQDAFVQAGIPAISLWASVPHYLAGPPNPKATLALVRSLEPLIGTPVPIGVLPEQARQWEDGLNEMLFADDEMAAYVRELEQRHDAEPEVGMLTAMDGDALAAEFERYLRQRGGSGDER</sequence>
<dbReference type="SUPFAM" id="SSF159659">
    <property type="entry name" value="Cgl1923-like"/>
    <property type="match status" value="1"/>
</dbReference>
<organism evidence="1 2">
    <name type="scientific">Gordonia phosphorivorans</name>
    <dbReference type="NCBI Taxonomy" id="1056982"/>
    <lineage>
        <taxon>Bacteria</taxon>
        <taxon>Bacillati</taxon>
        <taxon>Actinomycetota</taxon>
        <taxon>Actinomycetes</taxon>
        <taxon>Mycobacteriales</taxon>
        <taxon>Gordoniaceae</taxon>
        <taxon>Gordonia</taxon>
    </lineage>
</organism>
<dbReference type="EMBL" id="JBHLWV010000020">
    <property type="protein sequence ID" value="MFC0315534.1"/>
    <property type="molecule type" value="Genomic_DNA"/>
</dbReference>
<evidence type="ECO:0000313" key="1">
    <source>
        <dbReference type="EMBL" id="MFC0315534.1"/>
    </source>
</evidence>
<proteinExistence type="predicted"/>
<evidence type="ECO:0000313" key="2">
    <source>
        <dbReference type="Proteomes" id="UP001589783"/>
    </source>
</evidence>
<dbReference type="Gene3D" id="3.40.50.10900">
    <property type="entry name" value="PAC-like subunit"/>
    <property type="match status" value="1"/>
</dbReference>
<keyword evidence="2" id="KW-1185">Reference proteome</keyword>
<dbReference type="Pfam" id="PF09754">
    <property type="entry name" value="PAC2"/>
    <property type="match status" value="1"/>
</dbReference>
<protein>
    <submittedName>
        <fullName evidence="1">PAC2 family protein</fullName>
    </submittedName>
</protein>
<reference evidence="1 2" key="1">
    <citation type="submission" date="2024-09" db="EMBL/GenBank/DDBJ databases">
        <authorList>
            <person name="Sun Q."/>
            <person name="Mori K."/>
        </authorList>
    </citation>
    <scope>NUCLEOTIDE SEQUENCE [LARGE SCALE GENOMIC DNA]</scope>
    <source>
        <strain evidence="1 2">CCM 7957</strain>
    </source>
</reference>
<accession>A0ABV6H9G4</accession>
<comment type="caution">
    <text evidence="1">The sequence shown here is derived from an EMBL/GenBank/DDBJ whole genome shotgun (WGS) entry which is preliminary data.</text>
</comment>
<name>A0ABV6H9G4_9ACTN</name>
<gene>
    <name evidence="1" type="ORF">ACFFJD_11820</name>
</gene>
<dbReference type="RefSeq" id="WP_382364312.1">
    <property type="nucleotide sequence ID" value="NZ_JBHLWV010000020.1"/>
</dbReference>
<dbReference type="InterPro" id="IPR019151">
    <property type="entry name" value="Proteasome_assmbl_chaperone_2"/>
</dbReference>
<dbReference type="Proteomes" id="UP001589783">
    <property type="component" value="Unassembled WGS sequence"/>
</dbReference>